<evidence type="ECO:0000313" key="2">
    <source>
        <dbReference type="EMBL" id="KKN74734.1"/>
    </source>
</evidence>
<dbReference type="EMBL" id="LAZR01000321">
    <property type="protein sequence ID" value="KKN74734.1"/>
    <property type="molecule type" value="Genomic_DNA"/>
</dbReference>
<feature type="compositionally biased region" description="Basic residues" evidence="1">
    <location>
        <begin position="199"/>
        <end position="209"/>
    </location>
</feature>
<feature type="region of interest" description="Disordered" evidence="1">
    <location>
        <begin position="145"/>
        <end position="209"/>
    </location>
</feature>
<organism evidence="2">
    <name type="scientific">marine sediment metagenome</name>
    <dbReference type="NCBI Taxonomy" id="412755"/>
    <lineage>
        <taxon>unclassified sequences</taxon>
        <taxon>metagenomes</taxon>
        <taxon>ecological metagenomes</taxon>
    </lineage>
</organism>
<sequence>MEDTQTTTQDNESLIQEALRDAKLVDLPSELKANPVIHRGDTELDAPMTVKELSSAGYVYVWDSRTGERAPVLYYMLPSILRRRREDGSFIWTTNNPGITPKRGTHKCLLHKDNPNREEYDKMGLKTCRKSNIINAFEVKQHMSKKHPKEWEAIEDQRKERERQEDRSFQKSLYEAVGGKTTEKAEEKPPVYVSDKPPKVRKKRTTKIK</sequence>
<reference evidence="2" key="1">
    <citation type="journal article" date="2015" name="Nature">
        <title>Complex archaea that bridge the gap between prokaryotes and eukaryotes.</title>
        <authorList>
            <person name="Spang A."/>
            <person name="Saw J.H."/>
            <person name="Jorgensen S.L."/>
            <person name="Zaremba-Niedzwiedzka K."/>
            <person name="Martijn J."/>
            <person name="Lind A.E."/>
            <person name="van Eijk R."/>
            <person name="Schleper C."/>
            <person name="Guy L."/>
            <person name="Ettema T.J."/>
        </authorList>
    </citation>
    <scope>NUCLEOTIDE SEQUENCE</scope>
</reference>
<protein>
    <submittedName>
        <fullName evidence="2">Uncharacterized protein</fullName>
    </submittedName>
</protein>
<comment type="caution">
    <text evidence="2">The sequence shown here is derived from an EMBL/GenBank/DDBJ whole genome shotgun (WGS) entry which is preliminary data.</text>
</comment>
<proteinExistence type="predicted"/>
<accession>A0A0F9T673</accession>
<feature type="compositionally biased region" description="Basic and acidic residues" evidence="1">
    <location>
        <begin position="149"/>
        <end position="169"/>
    </location>
</feature>
<name>A0A0F9T673_9ZZZZ</name>
<evidence type="ECO:0000256" key="1">
    <source>
        <dbReference type="SAM" id="MobiDB-lite"/>
    </source>
</evidence>
<dbReference type="AlphaFoldDB" id="A0A0F9T673"/>
<gene>
    <name evidence="2" type="ORF">LCGC14_0387760</name>
</gene>